<dbReference type="Proteomes" id="UP001203880">
    <property type="component" value="Unassembled WGS sequence"/>
</dbReference>
<feature type="region of interest" description="Disordered" evidence="1">
    <location>
        <begin position="183"/>
        <end position="218"/>
    </location>
</feature>
<keyword evidence="2" id="KW-0812">Transmembrane</keyword>
<gene>
    <name evidence="3" type="ORF">M3P21_01645</name>
</gene>
<dbReference type="EMBL" id="JAMFMB010000001">
    <property type="protein sequence ID" value="MCL6282219.1"/>
    <property type="molecule type" value="Genomic_DNA"/>
</dbReference>
<dbReference type="SUPFAM" id="SSF53067">
    <property type="entry name" value="Actin-like ATPase domain"/>
    <property type="match status" value="1"/>
</dbReference>
<feature type="compositionally biased region" description="Pro residues" evidence="1">
    <location>
        <begin position="233"/>
        <end position="259"/>
    </location>
</feature>
<keyword evidence="4" id="KW-1185">Reference proteome</keyword>
<comment type="caution">
    <text evidence="3">The sequence shown here is derived from an EMBL/GenBank/DDBJ whole genome shotgun (WGS) entry which is preliminary data.</text>
</comment>
<evidence type="ECO:0000256" key="1">
    <source>
        <dbReference type="SAM" id="MobiDB-lite"/>
    </source>
</evidence>
<feature type="compositionally biased region" description="Low complexity" evidence="1">
    <location>
        <begin position="193"/>
        <end position="205"/>
    </location>
</feature>
<evidence type="ECO:0000313" key="3">
    <source>
        <dbReference type="EMBL" id="MCL6282219.1"/>
    </source>
</evidence>
<organism evidence="3 4">
    <name type="scientific">Ruegeria spongiae</name>
    <dbReference type="NCBI Taxonomy" id="2942209"/>
    <lineage>
        <taxon>Bacteria</taxon>
        <taxon>Pseudomonadati</taxon>
        <taxon>Pseudomonadota</taxon>
        <taxon>Alphaproteobacteria</taxon>
        <taxon>Rhodobacterales</taxon>
        <taxon>Roseobacteraceae</taxon>
        <taxon>Ruegeria</taxon>
    </lineage>
</organism>
<reference evidence="3" key="1">
    <citation type="submission" date="2022-05" db="EMBL/GenBank/DDBJ databases">
        <authorList>
            <person name="Park J.-S."/>
        </authorList>
    </citation>
    <scope>NUCLEOTIDE SEQUENCE</scope>
    <source>
        <strain evidence="3">2012CJ41-6</strain>
    </source>
</reference>
<dbReference type="InterPro" id="IPR043129">
    <property type="entry name" value="ATPase_NBD"/>
</dbReference>
<name>A0ABT0PX87_9RHOB</name>
<accession>A0ABT0PX87</accession>
<evidence type="ECO:0008006" key="5">
    <source>
        <dbReference type="Google" id="ProtNLM"/>
    </source>
</evidence>
<keyword evidence="2" id="KW-0472">Membrane</keyword>
<evidence type="ECO:0000313" key="4">
    <source>
        <dbReference type="Proteomes" id="UP001203880"/>
    </source>
</evidence>
<sequence length="704" mass="74815">MKPAFALSLSFEGISLLHRATGGWRMVGDVALDVADLGAQLAALRDKALLLEPELFCKLVLPDDQIKYLDVETHGFEGDALTHLIDGALDSATPYDIDDLIYDIAPDGEVIHVAAVARETLAEAESFATEHGFTPVSFVAAPRDSNFPGEPFFGLSHGAQDWTGSQAVETDASVVVDIGPVALPDPASEAEETSTPADPAPAADTAPPPPEEPESQPPEAVMVEETPVAIAPDPLPVSEPPVPTQSDAPPSPVAPPKPGPAQDTEPKKQRPLGLILTLALLVVLVLVGLWATLFLENPISSLFRSDPDPVHAAIEEASPDLTEEPAATPEPLDNDATVAAAQMPTATEEAIADLIDALPAPTEIPQLSDTDTAVLDALADEDLQADDPPLPEILDTEALYAETGLWSGSPAGPDAPAPVTLDDLYVASIDRTDLSQDPIALPPAAQLDTDLRVVVQTAPAIADAGFDLDARGLVDPTPEGARSPDGILVYLGKPPKVPPETPLRFEAEPEIDETRDVLAQKRPRPRPDNLQELNERARLGGRSRAELSGIRPKSRPDTLKIQEQVDEIVASVELVDPIPRPRLRPQELAARGQQSANLGSLANLDQQTQIRTVAPKVVKPSRPSPSSVARQATVKNAISLRKISLIGVFGTPSNRRALVRMPNGRYKKVKVGDRISGGRVIAIGDSELRYQKSGRNVTLKMPKG</sequence>
<feature type="transmembrane region" description="Helical" evidence="2">
    <location>
        <begin position="272"/>
        <end position="295"/>
    </location>
</feature>
<dbReference type="RefSeq" id="WP_249706251.1">
    <property type="nucleotide sequence ID" value="NZ_JAMFMB010000001.1"/>
</dbReference>
<protein>
    <recommendedName>
        <fullName evidence="5">Type IV pilus biogenesis</fullName>
    </recommendedName>
</protein>
<feature type="region of interest" description="Disordered" evidence="1">
    <location>
        <begin position="231"/>
        <end position="268"/>
    </location>
</feature>
<evidence type="ECO:0000256" key="2">
    <source>
        <dbReference type="SAM" id="Phobius"/>
    </source>
</evidence>
<keyword evidence="2" id="KW-1133">Transmembrane helix</keyword>
<proteinExistence type="predicted"/>